<evidence type="ECO:0000313" key="2">
    <source>
        <dbReference type="Proteomes" id="UP000814140"/>
    </source>
</evidence>
<dbReference type="Proteomes" id="UP000814140">
    <property type="component" value="Unassembled WGS sequence"/>
</dbReference>
<comment type="caution">
    <text evidence="1">The sequence shown here is derived from an EMBL/GenBank/DDBJ whole genome shotgun (WGS) entry which is preliminary data.</text>
</comment>
<protein>
    <submittedName>
        <fullName evidence="1">Uncharacterized protein</fullName>
    </submittedName>
</protein>
<dbReference type="EMBL" id="MU277194">
    <property type="protein sequence ID" value="KAI0065974.1"/>
    <property type="molecule type" value="Genomic_DNA"/>
</dbReference>
<reference evidence="1" key="2">
    <citation type="journal article" date="2022" name="New Phytol.">
        <title>Evolutionary transition to the ectomycorrhizal habit in the genomes of a hyperdiverse lineage of mushroom-forming fungi.</title>
        <authorList>
            <person name="Looney B."/>
            <person name="Miyauchi S."/>
            <person name="Morin E."/>
            <person name="Drula E."/>
            <person name="Courty P.E."/>
            <person name="Kohler A."/>
            <person name="Kuo A."/>
            <person name="LaButti K."/>
            <person name="Pangilinan J."/>
            <person name="Lipzen A."/>
            <person name="Riley R."/>
            <person name="Andreopoulos W."/>
            <person name="He G."/>
            <person name="Johnson J."/>
            <person name="Nolan M."/>
            <person name="Tritt A."/>
            <person name="Barry K.W."/>
            <person name="Grigoriev I.V."/>
            <person name="Nagy L.G."/>
            <person name="Hibbett D."/>
            <person name="Henrissat B."/>
            <person name="Matheny P.B."/>
            <person name="Labbe J."/>
            <person name="Martin F.M."/>
        </authorList>
    </citation>
    <scope>NUCLEOTIDE SEQUENCE</scope>
    <source>
        <strain evidence="1">HHB10654</strain>
    </source>
</reference>
<keyword evidence="2" id="KW-1185">Reference proteome</keyword>
<sequence length="147" mass="16965">MTSVLDYLLVAAISVLKMSGAFFKTPQQCRRWNEFADKHKEAMDAVIGDQKDWYISIDELFTHPTYQGRGYASALVNTVVQMADDLHRPTWLISSTPENAVFYHTFGFDTVLEIELGEGDPDWKSSPLVVPVMVRQRKERIDEKYRF</sequence>
<organism evidence="1 2">
    <name type="scientific">Artomyces pyxidatus</name>
    <dbReference type="NCBI Taxonomy" id="48021"/>
    <lineage>
        <taxon>Eukaryota</taxon>
        <taxon>Fungi</taxon>
        <taxon>Dikarya</taxon>
        <taxon>Basidiomycota</taxon>
        <taxon>Agaricomycotina</taxon>
        <taxon>Agaricomycetes</taxon>
        <taxon>Russulales</taxon>
        <taxon>Auriscalpiaceae</taxon>
        <taxon>Artomyces</taxon>
    </lineage>
</organism>
<name>A0ACB8TAX6_9AGAM</name>
<evidence type="ECO:0000313" key="1">
    <source>
        <dbReference type="EMBL" id="KAI0065974.1"/>
    </source>
</evidence>
<gene>
    <name evidence="1" type="ORF">BV25DRAFT_1821701</name>
</gene>
<reference evidence="1" key="1">
    <citation type="submission" date="2021-03" db="EMBL/GenBank/DDBJ databases">
        <authorList>
            <consortium name="DOE Joint Genome Institute"/>
            <person name="Ahrendt S."/>
            <person name="Looney B.P."/>
            <person name="Miyauchi S."/>
            <person name="Morin E."/>
            <person name="Drula E."/>
            <person name="Courty P.E."/>
            <person name="Chicoki N."/>
            <person name="Fauchery L."/>
            <person name="Kohler A."/>
            <person name="Kuo A."/>
            <person name="Labutti K."/>
            <person name="Pangilinan J."/>
            <person name="Lipzen A."/>
            <person name="Riley R."/>
            <person name="Andreopoulos W."/>
            <person name="He G."/>
            <person name="Johnson J."/>
            <person name="Barry K.W."/>
            <person name="Grigoriev I.V."/>
            <person name="Nagy L."/>
            <person name="Hibbett D."/>
            <person name="Henrissat B."/>
            <person name="Matheny P.B."/>
            <person name="Labbe J."/>
            <person name="Martin F."/>
        </authorList>
    </citation>
    <scope>NUCLEOTIDE SEQUENCE</scope>
    <source>
        <strain evidence="1">HHB10654</strain>
    </source>
</reference>
<accession>A0ACB8TAX6</accession>
<proteinExistence type="predicted"/>